<dbReference type="OrthoDB" id="6042710at2"/>
<evidence type="ECO:0000256" key="1">
    <source>
        <dbReference type="SAM" id="SignalP"/>
    </source>
</evidence>
<feature type="signal peptide" evidence="1">
    <location>
        <begin position="1"/>
        <end position="19"/>
    </location>
</feature>
<comment type="caution">
    <text evidence="2">The sequence shown here is derived from an EMBL/GenBank/DDBJ whole genome shotgun (WGS) entry which is preliminary data.</text>
</comment>
<reference evidence="2 3" key="1">
    <citation type="journal article" date="2012" name="J. Bacteriol.">
        <title>Genome sequence of a novel nicotine-degrading strain, Pseudomonas geniculata N1.</title>
        <authorList>
            <person name="Tang H."/>
            <person name="Yu H."/>
            <person name="Tai C."/>
            <person name="Huang K."/>
            <person name="Liu Y."/>
            <person name="Wang L."/>
            <person name="Yao Y."/>
            <person name="Wu G."/>
            <person name="Xu P."/>
        </authorList>
    </citation>
    <scope>NUCLEOTIDE SEQUENCE [LARGE SCALE GENOMIC DNA]</scope>
    <source>
        <strain evidence="2 3">N1</strain>
    </source>
</reference>
<dbReference type="EMBL" id="AJLO02000007">
    <property type="protein sequence ID" value="KOF00794.1"/>
    <property type="molecule type" value="Genomic_DNA"/>
</dbReference>
<evidence type="ECO:0008006" key="4">
    <source>
        <dbReference type="Google" id="ProtNLM"/>
    </source>
</evidence>
<keyword evidence="1" id="KW-0732">Signal</keyword>
<proteinExistence type="predicted"/>
<evidence type="ECO:0000313" key="3">
    <source>
        <dbReference type="Proteomes" id="UP000036890"/>
    </source>
</evidence>
<protein>
    <recommendedName>
        <fullName evidence="4">Secreted protein</fullName>
    </recommendedName>
</protein>
<feature type="chain" id="PRO_5005579883" description="Secreted protein" evidence="1">
    <location>
        <begin position="20"/>
        <end position="131"/>
    </location>
</feature>
<organism evidence="2 3">
    <name type="scientific">Stenotrophomonas geniculata N1</name>
    <dbReference type="NCBI Taxonomy" id="1167641"/>
    <lineage>
        <taxon>Bacteria</taxon>
        <taxon>Pseudomonadati</taxon>
        <taxon>Pseudomonadota</taxon>
        <taxon>Gammaproteobacteria</taxon>
        <taxon>Lysobacterales</taxon>
        <taxon>Lysobacteraceae</taxon>
        <taxon>Stenotrophomonas</taxon>
    </lineage>
</organism>
<dbReference type="Proteomes" id="UP000036890">
    <property type="component" value="Unassembled WGS sequence"/>
</dbReference>
<accession>A0A0L8AEG0</accession>
<sequence length="131" mass="14021">MLQWSRVFVLLVATLACSACGPRYFVEPPTHEAGKICASVCESQKATCDFHNRARAESDQRSCESEKSRIISRCSGIADDKQRHNCEGGNGAGNYCGPPALPSCSAPYAQCLLSCGGTVNDVRTDTGIPVY</sequence>
<evidence type="ECO:0000313" key="2">
    <source>
        <dbReference type="EMBL" id="KOF00794.1"/>
    </source>
</evidence>
<gene>
    <name evidence="2" type="ORF">W7K_03545</name>
</gene>
<dbReference type="RefSeq" id="WP_010486790.1">
    <property type="nucleotide sequence ID" value="NZ_AJLO02000007.1"/>
</dbReference>
<dbReference type="PROSITE" id="PS51257">
    <property type="entry name" value="PROKAR_LIPOPROTEIN"/>
    <property type="match status" value="1"/>
</dbReference>
<dbReference type="AlphaFoldDB" id="A0A0L8AEG0"/>
<name>A0A0L8AEG0_9GAMM</name>